<feature type="non-terminal residue" evidence="1">
    <location>
        <position position="126"/>
    </location>
</feature>
<dbReference type="EMBL" id="BART01010275">
    <property type="protein sequence ID" value="GAG87317.1"/>
    <property type="molecule type" value="Genomic_DNA"/>
</dbReference>
<comment type="caution">
    <text evidence="1">The sequence shown here is derived from an EMBL/GenBank/DDBJ whole genome shotgun (WGS) entry which is preliminary data.</text>
</comment>
<name>X1C1U2_9ZZZZ</name>
<dbReference type="AlphaFoldDB" id="X1C1U2"/>
<sequence>MLIPSGNTSEMVLHIWKIITLPYIQQDDLLSLITFELCLFSPKEAKEFINGAIHQGYLILEGDEEIKLSESLSLELNKWQTERKLHISKKMKVINNFKRTEVDSKNNDGNKFKILLKALLDKGTIN</sequence>
<evidence type="ECO:0000313" key="1">
    <source>
        <dbReference type="EMBL" id="GAG87317.1"/>
    </source>
</evidence>
<proteinExistence type="predicted"/>
<reference evidence="1" key="1">
    <citation type="journal article" date="2014" name="Front. Microbiol.">
        <title>High frequency of phylogenetically diverse reductive dehalogenase-homologous genes in deep subseafloor sedimentary metagenomes.</title>
        <authorList>
            <person name="Kawai M."/>
            <person name="Futagami T."/>
            <person name="Toyoda A."/>
            <person name="Takaki Y."/>
            <person name="Nishi S."/>
            <person name="Hori S."/>
            <person name="Arai W."/>
            <person name="Tsubouchi T."/>
            <person name="Morono Y."/>
            <person name="Uchiyama I."/>
            <person name="Ito T."/>
            <person name="Fujiyama A."/>
            <person name="Inagaki F."/>
            <person name="Takami H."/>
        </authorList>
    </citation>
    <scope>NUCLEOTIDE SEQUENCE</scope>
    <source>
        <strain evidence="1">Expedition CK06-06</strain>
    </source>
</reference>
<gene>
    <name evidence="1" type="ORF">S01H4_22419</name>
</gene>
<protein>
    <submittedName>
        <fullName evidence="1">Uncharacterized protein</fullName>
    </submittedName>
</protein>
<accession>X1C1U2</accession>
<organism evidence="1">
    <name type="scientific">marine sediment metagenome</name>
    <dbReference type="NCBI Taxonomy" id="412755"/>
    <lineage>
        <taxon>unclassified sequences</taxon>
        <taxon>metagenomes</taxon>
        <taxon>ecological metagenomes</taxon>
    </lineage>
</organism>